<dbReference type="Proteomes" id="UP001596023">
    <property type="component" value="Unassembled WGS sequence"/>
</dbReference>
<gene>
    <name evidence="3" type="ORF">ACFO6W_07415</name>
</gene>
<accession>A0ABV9KVA7</accession>
<evidence type="ECO:0000256" key="1">
    <source>
        <dbReference type="ARBA" id="ARBA00007039"/>
    </source>
</evidence>
<dbReference type="InterPro" id="IPR001907">
    <property type="entry name" value="ClpP"/>
</dbReference>
<protein>
    <submittedName>
        <fullName evidence="3">ATP-dependent Clp protease proteolytic subunit</fullName>
    </submittedName>
</protein>
<sequence>MDKKIPFNINASAQGQTALIRITGTIGWDTDCEQFRTMIDGIAKNGIADAHLYLNGPGGSCFDAEEIVNIIQSVFTGRVTGEGGALVASAYTRIAAICETFEQPENGMFMIHKPSGGAYGTAKQIGSYLKLVTDIEANYFNIFKAKATDAATFEKQWEAGDWWMTAKEAKANGFISSVKENTKIDADTNAMIMACGCPASIIPIINDNKNEETMDLKAMAKALGLSENATEAEIQAAIASAQNAAADLATLKAENARKQKEADEKRNKAEVEAAVKDKRITADNEKMWVEALTENYDKNSKLLASLSPVAKIPTNTGGGKTATGTVKHQGKTFEELQEEDPDALAALMEDDIDTYDELYSNYLVRNNLK</sequence>
<reference evidence="4" key="1">
    <citation type="journal article" date="2019" name="Int. J. Syst. Evol. Microbiol.">
        <title>The Global Catalogue of Microorganisms (GCM) 10K type strain sequencing project: providing services to taxonomists for standard genome sequencing and annotation.</title>
        <authorList>
            <consortium name="The Broad Institute Genomics Platform"/>
            <consortium name="The Broad Institute Genome Sequencing Center for Infectious Disease"/>
            <person name="Wu L."/>
            <person name="Ma J."/>
        </authorList>
    </citation>
    <scope>NUCLEOTIDE SEQUENCE [LARGE SCALE GENOMIC DNA]</scope>
    <source>
        <strain evidence="4">CCUG 66188</strain>
    </source>
</reference>
<dbReference type="Gene3D" id="3.90.226.10">
    <property type="entry name" value="2-enoyl-CoA Hydratase, Chain A, domain 1"/>
    <property type="match status" value="1"/>
</dbReference>
<dbReference type="EMBL" id="JBHSGN010000058">
    <property type="protein sequence ID" value="MFC4673516.1"/>
    <property type="molecule type" value="Genomic_DNA"/>
</dbReference>
<dbReference type="SUPFAM" id="SSF52096">
    <property type="entry name" value="ClpP/crotonase"/>
    <property type="match status" value="1"/>
</dbReference>
<keyword evidence="2" id="KW-0175">Coiled coil</keyword>
<dbReference type="InterPro" id="IPR029045">
    <property type="entry name" value="ClpP/crotonase-like_dom_sf"/>
</dbReference>
<name>A0ABV9KVA7_9BACT</name>
<dbReference type="Pfam" id="PF00574">
    <property type="entry name" value="CLP_protease"/>
    <property type="match status" value="1"/>
</dbReference>
<evidence type="ECO:0000313" key="3">
    <source>
        <dbReference type="EMBL" id="MFC4673516.1"/>
    </source>
</evidence>
<keyword evidence="3" id="KW-0378">Hydrolase</keyword>
<comment type="similarity">
    <text evidence="1">Belongs to the peptidase S14 family.</text>
</comment>
<organism evidence="3 4">
    <name type="scientific">Dysgonomonas termitidis</name>
    <dbReference type="NCBI Taxonomy" id="1516126"/>
    <lineage>
        <taxon>Bacteria</taxon>
        <taxon>Pseudomonadati</taxon>
        <taxon>Bacteroidota</taxon>
        <taxon>Bacteroidia</taxon>
        <taxon>Bacteroidales</taxon>
        <taxon>Dysgonomonadaceae</taxon>
        <taxon>Dysgonomonas</taxon>
    </lineage>
</organism>
<keyword evidence="3" id="KW-0645">Protease</keyword>
<dbReference type="PRINTS" id="PR00127">
    <property type="entry name" value="CLPPROTEASEP"/>
</dbReference>
<comment type="caution">
    <text evidence="3">The sequence shown here is derived from an EMBL/GenBank/DDBJ whole genome shotgun (WGS) entry which is preliminary data.</text>
</comment>
<dbReference type="GO" id="GO:0006508">
    <property type="term" value="P:proteolysis"/>
    <property type="evidence" value="ECO:0007669"/>
    <property type="project" value="UniProtKB-KW"/>
</dbReference>
<evidence type="ECO:0000313" key="4">
    <source>
        <dbReference type="Proteomes" id="UP001596023"/>
    </source>
</evidence>
<proteinExistence type="inferred from homology"/>
<feature type="coiled-coil region" evidence="2">
    <location>
        <begin position="234"/>
        <end position="273"/>
    </location>
</feature>
<dbReference type="RefSeq" id="WP_379994864.1">
    <property type="nucleotide sequence ID" value="NZ_JBHSGN010000058.1"/>
</dbReference>
<dbReference type="GO" id="GO:0008233">
    <property type="term" value="F:peptidase activity"/>
    <property type="evidence" value="ECO:0007669"/>
    <property type="project" value="UniProtKB-KW"/>
</dbReference>
<evidence type="ECO:0000256" key="2">
    <source>
        <dbReference type="SAM" id="Coils"/>
    </source>
</evidence>
<dbReference type="InterPro" id="IPR023562">
    <property type="entry name" value="ClpP/TepA"/>
</dbReference>
<keyword evidence="4" id="KW-1185">Reference proteome</keyword>